<organism evidence="2 3">
    <name type="scientific">Nesidiocoris tenuis</name>
    <dbReference type="NCBI Taxonomy" id="355587"/>
    <lineage>
        <taxon>Eukaryota</taxon>
        <taxon>Metazoa</taxon>
        <taxon>Ecdysozoa</taxon>
        <taxon>Arthropoda</taxon>
        <taxon>Hexapoda</taxon>
        <taxon>Insecta</taxon>
        <taxon>Pterygota</taxon>
        <taxon>Neoptera</taxon>
        <taxon>Paraneoptera</taxon>
        <taxon>Hemiptera</taxon>
        <taxon>Heteroptera</taxon>
        <taxon>Panheteroptera</taxon>
        <taxon>Cimicomorpha</taxon>
        <taxon>Miridae</taxon>
        <taxon>Dicyphina</taxon>
        <taxon>Nesidiocoris</taxon>
    </lineage>
</organism>
<evidence type="ECO:0000256" key="1">
    <source>
        <dbReference type="SAM" id="MobiDB-lite"/>
    </source>
</evidence>
<protein>
    <submittedName>
        <fullName evidence="2">Uncharacterized protein</fullName>
    </submittedName>
</protein>
<dbReference type="EMBL" id="AP028910">
    <property type="protein sequence ID" value="BES90126.1"/>
    <property type="molecule type" value="Genomic_DNA"/>
</dbReference>
<keyword evidence="3" id="KW-1185">Reference proteome</keyword>
<gene>
    <name evidence="2" type="ORF">NTJ_02933</name>
</gene>
<sequence>MVVRMISCCSWTRQQNRRRSGKRETTRTAEAAGGGGPRRRMSTIVVLPAIGGRAIRRGNSSGSAEKTGRTRKAIGKKQRTVGDVRDVRVRYARAGGEAAAVGRLQLVRARAPSD</sequence>
<name>A0ABN7ACW0_9HEMI</name>
<evidence type="ECO:0000313" key="2">
    <source>
        <dbReference type="EMBL" id="BES90126.1"/>
    </source>
</evidence>
<dbReference type="Proteomes" id="UP001307889">
    <property type="component" value="Chromosome 2"/>
</dbReference>
<accession>A0ABN7ACW0</accession>
<feature type="region of interest" description="Disordered" evidence="1">
    <location>
        <begin position="10"/>
        <end position="41"/>
    </location>
</feature>
<feature type="region of interest" description="Disordered" evidence="1">
    <location>
        <begin position="55"/>
        <end position="79"/>
    </location>
</feature>
<proteinExistence type="predicted"/>
<feature type="compositionally biased region" description="Basic residues" evidence="1">
    <location>
        <begin position="69"/>
        <end position="79"/>
    </location>
</feature>
<evidence type="ECO:0000313" key="3">
    <source>
        <dbReference type="Proteomes" id="UP001307889"/>
    </source>
</evidence>
<reference evidence="2 3" key="1">
    <citation type="submission" date="2023-09" db="EMBL/GenBank/DDBJ databases">
        <title>Nesidiocoris tenuis whole genome shotgun sequence.</title>
        <authorList>
            <person name="Shibata T."/>
            <person name="Shimoda M."/>
            <person name="Kobayashi T."/>
            <person name="Uehara T."/>
        </authorList>
    </citation>
    <scope>NUCLEOTIDE SEQUENCE [LARGE SCALE GENOMIC DNA]</scope>
    <source>
        <strain evidence="2 3">Japan</strain>
    </source>
</reference>